<dbReference type="InterPro" id="IPR036179">
    <property type="entry name" value="Ig-like_dom_sf"/>
</dbReference>
<evidence type="ECO:0000256" key="2">
    <source>
        <dbReference type="ARBA" id="ARBA00023157"/>
    </source>
</evidence>
<organism evidence="4 5">
    <name type="scientific">Ameca splendens</name>
    <dbReference type="NCBI Taxonomy" id="208324"/>
    <lineage>
        <taxon>Eukaryota</taxon>
        <taxon>Metazoa</taxon>
        <taxon>Chordata</taxon>
        <taxon>Craniata</taxon>
        <taxon>Vertebrata</taxon>
        <taxon>Euteleostomi</taxon>
        <taxon>Actinopterygii</taxon>
        <taxon>Neopterygii</taxon>
        <taxon>Teleostei</taxon>
        <taxon>Neoteleostei</taxon>
        <taxon>Acanthomorphata</taxon>
        <taxon>Ovalentaria</taxon>
        <taxon>Atherinomorphae</taxon>
        <taxon>Cyprinodontiformes</taxon>
        <taxon>Goodeidae</taxon>
        <taxon>Ameca</taxon>
    </lineage>
</organism>
<feature type="non-terminal residue" evidence="4">
    <location>
        <position position="1"/>
    </location>
</feature>
<dbReference type="SUPFAM" id="SSF48726">
    <property type="entry name" value="Immunoglobulin"/>
    <property type="match status" value="3"/>
</dbReference>
<dbReference type="Proteomes" id="UP001469553">
    <property type="component" value="Unassembled WGS sequence"/>
</dbReference>
<dbReference type="EMBL" id="JAHRIP010016372">
    <property type="protein sequence ID" value="MEQ2286060.1"/>
    <property type="molecule type" value="Genomic_DNA"/>
</dbReference>
<feature type="non-terminal residue" evidence="4">
    <location>
        <position position="268"/>
    </location>
</feature>
<feature type="domain" description="Ig-like" evidence="3">
    <location>
        <begin position="73"/>
        <end position="178"/>
    </location>
</feature>
<dbReference type="Gene3D" id="2.60.40.10">
    <property type="entry name" value="Immunoglobulins"/>
    <property type="match status" value="3"/>
</dbReference>
<keyword evidence="2" id="KW-1015">Disulfide bond</keyword>
<comment type="caution">
    <text evidence="4">The sequence shown here is derived from an EMBL/GenBank/DDBJ whole genome shotgun (WGS) entry which is preliminary data.</text>
</comment>
<feature type="domain" description="Ig-like" evidence="3">
    <location>
        <begin position="183"/>
        <end position="246"/>
    </location>
</feature>
<reference evidence="4 5" key="1">
    <citation type="submission" date="2021-06" db="EMBL/GenBank/DDBJ databases">
        <authorList>
            <person name="Palmer J.M."/>
        </authorList>
    </citation>
    <scope>NUCLEOTIDE SEQUENCE [LARGE SCALE GENOMIC DNA]</scope>
    <source>
        <strain evidence="4 5">AS_MEX2019</strain>
        <tissue evidence="4">Muscle</tissue>
    </source>
</reference>
<dbReference type="PANTHER" id="PTHR11481:SF64">
    <property type="entry name" value="FC RECEPTOR-LIKE PROTEIN 4"/>
    <property type="match status" value="1"/>
</dbReference>
<dbReference type="InterPro" id="IPR050488">
    <property type="entry name" value="Ig_Fc_receptor"/>
</dbReference>
<keyword evidence="5" id="KW-1185">Reference proteome</keyword>
<proteinExistence type="predicted"/>
<keyword evidence="1" id="KW-0732">Signal</keyword>
<protein>
    <recommendedName>
        <fullName evidence="3">Ig-like domain-containing protein</fullName>
    </recommendedName>
</protein>
<accession>A0ABV0XX83</accession>
<dbReference type="PROSITE" id="PS50835">
    <property type="entry name" value="IG_LIKE"/>
    <property type="match status" value="3"/>
</dbReference>
<dbReference type="Pfam" id="PF13895">
    <property type="entry name" value="Ig_2"/>
    <property type="match status" value="3"/>
</dbReference>
<dbReference type="InterPro" id="IPR007110">
    <property type="entry name" value="Ig-like_dom"/>
</dbReference>
<dbReference type="PANTHER" id="PTHR11481">
    <property type="entry name" value="IMMUNOGLOBULIN FC RECEPTOR"/>
    <property type="match status" value="1"/>
</dbReference>
<evidence type="ECO:0000256" key="1">
    <source>
        <dbReference type="ARBA" id="ARBA00022729"/>
    </source>
</evidence>
<feature type="domain" description="Ig-like" evidence="3">
    <location>
        <begin position="3"/>
        <end position="66"/>
    </location>
</feature>
<gene>
    <name evidence="4" type="ORF">AMECASPLE_038288</name>
</gene>
<dbReference type="SMART" id="SM00409">
    <property type="entry name" value="IG"/>
    <property type="match status" value="3"/>
</dbReference>
<evidence type="ECO:0000313" key="4">
    <source>
        <dbReference type="EMBL" id="MEQ2286060.1"/>
    </source>
</evidence>
<name>A0ABV0XX83_9TELE</name>
<dbReference type="InterPro" id="IPR003599">
    <property type="entry name" value="Ig_sub"/>
</dbReference>
<dbReference type="InterPro" id="IPR013783">
    <property type="entry name" value="Ig-like_fold"/>
</dbReference>
<sequence length="268" mass="30424">DKPRPTLTAGSTTIPVGGRVTLSCSVKTSAGWKYRWFRRTSVTSEVRIDNEENRDISVTQGGIYRCDGVRGNPDFYTEISHKKTIEIKFSNKVFLTQQPNWPQIFSGETITLTCEVQGGETTEWTYEWKRSGTVIHRTNSTNWTFSVSESSSGHYMCQCRRRDDWYSSTQWSESITLSVSDKPRPTLTAGSTTIPVGGRVTLSCSVKTSAGWKYRWFRRTSVTSEVRIDNEENRDISVTQGGIYRCVGVRGNPDFYTEISNEETIEIK</sequence>
<evidence type="ECO:0000259" key="3">
    <source>
        <dbReference type="PROSITE" id="PS50835"/>
    </source>
</evidence>
<evidence type="ECO:0000313" key="5">
    <source>
        <dbReference type="Proteomes" id="UP001469553"/>
    </source>
</evidence>